<accession>A0AAV9U817</accession>
<keyword evidence="3" id="KW-1185">Reference proteome</keyword>
<feature type="compositionally biased region" description="Low complexity" evidence="1">
    <location>
        <begin position="184"/>
        <end position="206"/>
    </location>
</feature>
<comment type="caution">
    <text evidence="2">The sequence shown here is derived from an EMBL/GenBank/DDBJ whole genome shotgun (WGS) entry which is preliminary data.</text>
</comment>
<reference evidence="2 3" key="1">
    <citation type="submission" date="2019-10" db="EMBL/GenBank/DDBJ databases">
        <authorList>
            <person name="Palmer J.M."/>
        </authorList>
    </citation>
    <scope>NUCLEOTIDE SEQUENCE [LARGE SCALE GENOMIC DNA]</scope>
    <source>
        <strain evidence="2 3">TWF696</strain>
    </source>
</reference>
<evidence type="ECO:0000256" key="1">
    <source>
        <dbReference type="SAM" id="MobiDB-lite"/>
    </source>
</evidence>
<evidence type="ECO:0000313" key="2">
    <source>
        <dbReference type="EMBL" id="KAK6335492.1"/>
    </source>
</evidence>
<protein>
    <submittedName>
        <fullName evidence="2">Uncharacterized protein</fullName>
    </submittedName>
</protein>
<dbReference type="AlphaFoldDB" id="A0AAV9U817"/>
<sequence>MPFALHTFLAPRKPEYFPPLPGLPTPTSAHAPASLFDDLGLEDDIIFDEVFLDIMGLNEPMASPIIPRHTSSATEPASVPRNDSIVAPLLVAAAASRNDSIVAPLLSTRIRRKASLANFFANPTASFDSLSKSMDKIRQPRSKSISGPSAYYRQNKTADMLKPLPLLPDTPTISEAMNLAINTAGSTPSSASSVGSATSSTSSSGGSPPPSFGNYSLRRKMSTPNFNRFFNINFSGTSNLPIPPSPTSPTSPREIRGPASL</sequence>
<proteinExistence type="predicted"/>
<evidence type="ECO:0000313" key="3">
    <source>
        <dbReference type="Proteomes" id="UP001375240"/>
    </source>
</evidence>
<organism evidence="2 3">
    <name type="scientific">Orbilia brochopaga</name>
    <dbReference type="NCBI Taxonomy" id="3140254"/>
    <lineage>
        <taxon>Eukaryota</taxon>
        <taxon>Fungi</taxon>
        <taxon>Dikarya</taxon>
        <taxon>Ascomycota</taxon>
        <taxon>Pezizomycotina</taxon>
        <taxon>Orbiliomycetes</taxon>
        <taxon>Orbiliales</taxon>
        <taxon>Orbiliaceae</taxon>
        <taxon>Orbilia</taxon>
    </lineage>
</organism>
<dbReference type="EMBL" id="JAVHNQ010000012">
    <property type="protein sequence ID" value="KAK6335492.1"/>
    <property type="molecule type" value="Genomic_DNA"/>
</dbReference>
<name>A0AAV9U817_9PEZI</name>
<feature type="region of interest" description="Disordered" evidence="1">
    <location>
        <begin position="235"/>
        <end position="261"/>
    </location>
</feature>
<dbReference type="Proteomes" id="UP001375240">
    <property type="component" value="Unassembled WGS sequence"/>
</dbReference>
<gene>
    <name evidence="2" type="ORF">TWF696_002266</name>
</gene>
<feature type="region of interest" description="Disordered" evidence="1">
    <location>
        <begin position="184"/>
        <end position="218"/>
    </location>
</feature>